<name>A0ABY3SL79_9BACL</name>
<evidence type="ECO:0000256" key="6">
    <source>
        <dbReference type="SAM" id="MobiDB-lite"/>
    </source>
</evidence>
<keyword evidence="2 7" id="KW-0732">Signal</keyword>
<reference evidence="8 9" key="1">
    <citation type="journal article" date="2024" name="Int. J. Syst. Evol. Microbiol.">
        <title>Paenibacillus hexagrammi sp. nov., a novel bacterium isolated from the gut content of Hexagrammos agrammus.</title>
        <authorList>
            <person name="Jung H.K."/>
            <person name="Kim D.G."/>
            <person name="Zin H."/>
            <person name="Park J."/>
            <person name="Jung H."/>
            <person name="Kim Y.O."/>
            <person name="Kong H.J."/>
            <person name="Kim J.W."/>
            <person name="Kim Y.S."/>
        </authorList>
    </citation>
    <scope>NUCLEOTIDE SEQUENCE [LARGE SCALE GENOMIC DNA]</scope>
    <source>
        <strain evidence="8 9">YPD9-1</strain>
    </source>
</reference>
<evidence type="ECO:0000313" key="9">
    <source>
        <dbReference type="Proteomes" id="UP001649230"/>
    </source>
</evidence>
<evidence type="ECO:0000256" key="3">
    <source>
        <dbReference type="ARBA" id="ARBA00023136"/>
    </source>
</evidence>
<keyword evidence="3" id="KW-0472">Membrane</keyword>
<dbReference type="Proteomes" id="UP001649230">
    <property type="component" value="Chromosome"/>
</dbReference>
<feature type="signal peptide" evidence="7">
    <location>
        <begin position="1"/>
        <end position="20"/>
    </location>
</feature>
<dbReference type="PANTHER" id="PTHR43649">
    <property type="entry name" value="ARABINOSE-BINDING PROTEIN-RELATED"/>
    <property type="match status" value="1"/>
</dbReference>
<keyword evidence="5" id="KW-0449">Lipoprotein</keyword>
<evidence type="ECO:0000256" key="2">
    <source>
        <dbReference type="ARBA" id="ARBA00022729"/>
    </source>
</evidence>
<gene>
    <name evidence="8" type="ORF">L0M14_03525</name>
</gene>
<keyword evidence="1" id="KW-1003">Cell membrane</keyword>
<evidence type="ECO:0000313" key="8">
    <source>
        <dbReference type="EMBL" id="UJF34295.1"/>
    </source>
</evidence>
<feature type="region of interest" description="Disordered" evidence="6">
    <location>
        <begin position="27"/>
        <end position="46"/>
    </location>
</feature>
<dbReference type="PROSITE" id="PS51257">
    <property type="entry name" value="PROKAR_LIPOPROTEIN"/>
    <property type="match status" value="1"/>
</dbReference>
<accession>A0ABY3SL79</accession>
<keyword evidence="9" id="KW-1185">Reference proteome</keyword>
<keyword evidence="4" id="KW-0564">Palmitate</keyword>
<dbReference type="InterPro" id="IPR050490">
    <property type="entry name" value="Bact_solute-bd_prot1"/>
</dbReference>
<dbReference type="EMBL" id="CP090978">
    <property type="protein sequence ID" value="UJF34295.1"/>
    <property type="molecule type" value="Genomic_DNA"/>
</dbReference>
<evidence type="ECO:0000256" key="4">
    <source>
        <dbReference type="ARBA" id="ARBA00023139"/>
    </source>
</evidence>
<evidence type="ECO:0000256" key="5">
    <source>
        <dbReference type="ARBA" id="ARBA00023288"/>
    </source>
</evidence>
<dbReference type="PANTHER" id="PTHR43649:SF33">
    <property type="entry name" value="POLYGALACTURONAN_RHAMNOGALACTURONAN-BINDING PROTEIN YTCQ"/>
    <property type="match status" value="1"/>
</dbReference>
<dbReference type="SUPFAM" id="SSF53850">
    <property type="entry name" value="Periplasmic binding protein-like II"/>
    <property type="match status" value="1"/>
</dbReference>
<dbReference type="Pfam" id="PF13416">
    <property type="entry name" value="SBP_bac_8"/>
    <property type="match status" value="1"/>
</dbReference>
<evidence type="ECO:0000256" key="1">
    <source>
        <dbReference type="ARBA" id="ARBA00022475"/>
    </source>
</evidence>
<dbReference type="RefSeq" id="WP_235120865.1">
    <property type="nucleotide sequence ID" value="NZ_CP090978.1"/>
</dbReference>
<evidence type="ECO:0000256" key="7">
    <source>
        <dbReference type="SAM" id="SignalP"/>
    </source>
</evidence>
<dbReference type="Gene3D" id="3.40.190.10">
    <property type="entry name" value="Periplasmic binding protein-like II"/>
    <property type="match status" value="1"/>
</dbReference>
<sequence length="220" mass="24742">MRRKGIFVMLSMVLMGTVFIGACSNDNTPQPSTSTSTEPTKAPRGKISATIYERGDVPKEEGSKTENRWTKWINENGPVDVTFVSVPRWESAQKLNTLFASDSAPDLIAEYDSVIKNQLYAQKQLMPLDDVIDKYSTVYKETLQTYPKLRQLGIQDDGKLYGIGKVSEVVPQHILYIRTDWLKKLNLQKPTTLDEFFAVARAFAENDPDGNGKKTLTESI</sequence>
<organism evidence="8 9">
    <name type="scientific">Paenibacillus hexagrammi</name>
    <dbReference type="NCBI Taxonomy" id="2908839"/>
    <lineage>
        <taxon>Bacteria</taxon>
        <taxon>Bacillati</taxon>
        <taxon>Bacillota</taxon>
        <taxon>Bacilli</taxon>
        <taxon>Bacillales</taxon>
        <taxon>Paenibacillaceae</taxon>
        <taxon>Paenibacillus</taxon>
    </lineage>
</organism>
<feature type="compositionally biased region" description="Low complexity" evidence="6">
    <location>
        <begin position="28"/>
        <end position="40"/>
    </location>
</feature>
<protein>
    <submittedName>
        <fullName evidence="8">Extracellular solute-binding protein</fullName>
    </submittedName>
</protein>
<proteinExistence type="predicted"/>
<feature type="chain" id="PRO_5046132103" evidence="7">
    <location>
        <begin position="21"/>
        <end position="220"/>
    </location>
</feature>
<dbReference type="InterPro" id="IPR006059">
    <property type="entry name" value="SBP"/>
</dbReference>